<comment type="caution">
    <text evidence="3">The sequence shown here is derived from an EMBL/GenBank/DDBJ whole genome shotgun (WGS) entry which is preliminary data.</text>
</comment>
<evidence type="ECO:0000313" key="4">
    <source>
        <dbReference type="Proteomes" id="UP001209878"/>
    </source>
</evidence>
<keyword evidence="2" id="KW-1133">Transmembrane helix</keyword>
<reference evidence="3" key="1">
    <citation type="journal article" date="2023" name="Mol. Biol. Evol.">
        <title>Third-Generation Sequencing Reveals the Adaptive Role of the Epigenome in Three Deep-Sea Polychaetes.</title>
        <authorList>
            <person name="Perez M."/>
            <person name="Aroh O."/>
            <person name="Sun Y."/>
            <person name="Lan Y."/>
            <person name="Juniper S.K."/>
            <person name="Young C.R."/>
            <person name="Angers B."/>
            <person name="Qian P.Y."/>
        </authorList>
    </citation>
    <scope>NUCLEOTIDE SEQUENCE</scope>
    <source>
        <strain evidence="3">R07B-5</strain>
    </source>
</reference>
<feature type="compositionally biased region" description="Basic and acidic residues" evidence="1">
    <location>
        <begin position="67"/>
        <end position="83"/>
    </location>
</feature>
<dbReference type="NCBIfam" id="TIGR01167">
    <property type="entry name" value="LPXTG_anchor"/>
    <property type="match status" value="1"/>
</dbReference>
<keyword evidence="2" id="KW-0472">Membrane</keyword>
<evidence type="ECO:0000256" key="2">
    <source>
        <dbReference type="SAM" id="Phobius"/>
    </source>
</evidence>
<dbReference type="Proteomes" id="UP001209878">
    <property type="component" value="Unassembled WGS sequence"/>
</dbReference>
<feature type="transmembrane region" description="Helical" evidence="2">
    <location>
        <begin position="27"/>
        <end position="49"/>
    </location>
</feature>
<accession>A0AAD9UC66</accession>
<keyword evidence="4" id="KW-1185">Reference proteome</keyword>
<dbReference type="AlphaFoldDB" id="A0AAD9UC66"/>
<sequence length="114" mass="12458">MSFRCGSGYVGVYCGVTKRTTNNKTGIALGVVIALILVVAIAIGGLFLYRRRKERPCKTHSTTPSQDDNKITRRSETDMTDTHLEMTNIKDDTRDAAAVSSANIVVSETPNHNN</sequence>
<proteinExistence type="predicted"/>
<keyword evidence="2" id="KW-0812">Transmembrane</keyword>
<evidence type="ECO:0000256" key="1">
    <source>
        <dbReference type="SAM" id="MobiDB-lite"/>
    </source>
</evidence>
<protein>
    <submittedName>
        <fullName evidence="3">Uncharacterized protein</fullName>
    </submittedName>
</protein>
<gene>
    <name evidence="3" type="ORF">NP493_292g01022</name>
</gene>
<dbReference type="EMBL" id="JAODUO010000291">
    <property type="protein sequence ID" value="KAK2183906.1"/>
    <property type="molecule type" value="Genomic_DNA"/>
</dbReference>
<evidence type="ECO:0000313" key="3">
    <source>
        <dbReference type="EMBL" id="KAK2183906.1"/>
    </source>
</evidence>
<feature type="region of interest" description="Disordered" evidence="1">
    <location>
        <begin position="54"/>
        <end position="83"/>
    </location>
</feature>
<organism evidence="3 4">
    <name type="scientific">Ridgeia piscesae</name>
    <name type="common">Tubeworm</name>
    <dbReference type="NCBI Taxonomy" id="27915"/>
    <lineage>
        <taxon>Eukaryota</taxon>
        <taxon>Metazoa</taxon>
        <taxon>Spiralia</taxon>
        <taxon>Lophotrochozoa</taxon>
        <taxon>Annelida</taxon>
        <taxon>Polychaeta</taxon>
        <taxon>Sedentaria</taxon>
        <taxon>Canalipalpata</taxon>
        <taxon>Sabellida</taxon>
        <taxon>Siboglinidae</taxon>
        <taxon>Ridgeia</taxon>
    </lineage>
</organism>
<name>A0AAD9UC66_RIDPI</name>